<dbReference type="InterPro" id="IPR015007">
    <property type="entry name" value="NUP2/50/61"/>
</dbReference>
<dbReference type="InterPro" id="IPR011993">
    <property type="entry name" value="PH-like_dom_sf"/>
</dbReference>
<keyword evidence="5" id="KW-0811">Translocation</keyword>
<feature type="region of interest" description="Disordered" evidence="8">
    <location>
        <begin position="141"/>
        <end position="535"/>
    </location>
</feature>
<feature type="compositionally biased region" description="Basic and acidic residues" evidence="8">
    <location>
        <begin position="164"/>
        <end position="182"/>
    </location>
</feature>
<keyword evidence="2" id="KW-0813">Transport</keyword>
<evidence type="ECO:0000256" key="5">
    <source>
        <dbReference type="ARBA" id="ARBA00023010"/>
    </source>
</evidence>
<evidence type="ECO:0000256" key="1">
    <source>
        <dbReference type="ARBA" id="ARBA00004567"/>
    </source>
</evidence>
<comment type="subcellular location">
    <subcellularLocation>
        <location evidence="1">Nucleus</location>
        <location evidence="1">Nuclear pore complex</location>
    </subcellularLocation>
</comment>
<dbReference type="InterPro" id="IPR000156">
    <property type="entry name" value="Ran_bind_dom"/>
</dbReference>
<feature type="compositionally biased region" description="Basic residues" evidence="8">
    <location>
        <begin position="35"/>
        <end position="46"/>
    </location>
</feature>
<evidence type="ECO:0000256" key="2">
    <source>
        <dbReference type="ARBA" id="ARBA00022448"/>
    </source>
</evidence>
<keyword evidence="7" id="KW-0539">Nucleus</keyword>
<dbReference type="GO" id="GO:0051028">
    <property type="term" value="P:mRNA transport"/>
    <property type="evidence" value="ECO:0007669"/>
    <property type="project" value="UniProtKB-KW"/>
</dbReference>
<feature type="compositionally biased region" description="Low complexity" evidence="8">
    <location>
        <begin position="256"/>
        <end position="266"/>
    </location>
</feature>
<evidence type="ECO:0000313" key="10">
    <source>
        <dbReference type="EMBL" id="CDP35472.1"/>
    </source>
</evidence>
<dbReference type="AlphaFoldDB" id="A0A060T999"/>
<proteinExistence type="predicted"/>
<dbReference type="GO" id="GO:0015031">
    <property type="term" value="P:protein transport"/>
    <property type="evidence" value="ECO:0007669"/>
    <property type="project" value="UniProtKB-KW"/>
</dbReference>
<dbReference type="SUPFAM" id="SSF50729">
    <property type="entry name" value="PH domain-like"/>
    <property type="match status" value="1"/>
</dbReference>
<keyword evidence="6" id="KW-0906">Nuclear pore complex</keyword>
<evidence type="ECO:0000259" key="9">
    <source>
        <dbReference type="PROSITE" id="PS50196"/>
    </source>
</evidence>
<dbReference type="Pfam" id="PF00638">
    <property type="entry name" value="Ran_BP1"/>
    <property type="match status" value="1"/>
</dbReference>
<feature type="compositionally biased region" description="Basic and acidic residues" evidence="8">
    <location>
        <begin position="332"/>
        <end position="407"/>
    </location>
</feature>
<accession>A0A060T999</accession>
<keyword evidence="3" id="KW-0509">mRNA transport</keyword>
<feature type="compositionally biased region" description="Low complexity" evidence="8">
    <location>
        <begin position="472"/>
        <end position="505"/>
    </location>
</feature>
<dbReference type="PANTHER" id="PTHR38697:SF1">
    <property type="entry name" value="NUCLEAR PORE COMPLEX PROTEIN SIMILAR TO S. CEREVISIAE NUP2 (EUROFUNG)"/>
    <property type="match status" value="1"/>
</dbReference>
<dbReference type="GO" id="GO:0005643">
    <property type="term" value="C:nuclear pore"/>
    <property type="evidence" value="ECO:0007669"/>
    <property type="project" value="UniProtKB-SubCell"/>
</dbReference>
<feature type="compositionally biased region" description="Polar residues" evidence="8">
    <location>
        <begin position="67"/>
        <end position="77"/>
    </location>
</feature>
<dbReference type="Gene3D" id="2.30.29.30">
    <property type="entry name" value="Pleckstrin-homology domain (PH domain)/Phosphotyrosine-binding domain (PTB)"/>
    <property type="match status" value="1"/>
</dbReference>
<feature type="compositionally biased region" description="Polar residues" evidence="8">
    <location>
        <begin position="143"/>
        <end position="157"/>
    </location>
</feature>
<reference evidence="10" key="1">
    <citation type="submission" date="2014-02" db="EMBL/GenBank/DDBJ databases">
        <authorList>
            <person name="Genoscope - CEA"/>
        </authorList>
    </citation>
    <scope>NUCLEOTIDE SEQUENCE</scope>
    <source>
        <strain evidence="10">LS3</strain>
    </source>
</reference>
<feature type="compositionally biased region" description="Low complexity" evidence="8">
    <location>
        <begin position="429"/>
        <end position="441"/>
    </location>
</feature>
<sequence length="640" mass="68927">MSKRGASGQITRDFPDERDDGPIDQAVQADAATLSRRKILRPKKRLAASGSAPSAPVPSANPFASLAPTQPTPSSIFSAAAPAAPAAQSQGPVDDKPVQRRALNEAFHSKIEALLKADLYGSWEKVVQSYLDYSKKIDAGAVSSVSQPEPSSTNGLSFSVPAAKDADKTSDKVPEKAVDKPIELSSDESDDEVKIQGPTFTLDKLPTSSDAPFSFNKSESASTEPPKTGFVFTSDSKPSDSPFKFDTKPAQESTQKPAFSFSASSDSSDKPSEKFNFTAPQDKVEKPSFGLGENKDDKPAFSFGGKKDDDKPAFSFGEKKDDNKPAFSFGGKKGDDKPAFSFGEKKDDDKPAFSFGEKKDDKPAFSFGEKKDDKPAFSFGEKKDDKPVFSFGEKKDQDKDEKKDDKPSFAFGQDSKPAFSFGNTDNKPTFSFGSGSTFSTTWSPDKPIKFGTESSTANEGDKKDENKPLFGASKPFTFSAPSAPAAPQASANDSNSNQTSSADNNGDNGGDEESAPALPQQDLSEKGPGEEDEDVKYEKRAKIFELVDGKFEVLGLGQLRVLKHKETKKGRVLVRADGSGRVLLNVRLRSQLEYTAIAKGQVKLLDFKADGTPTTYMLRVKTEEDGNNLASALQEAKQED</sequence>
<keyword evidence="4" id="KW-0653">Protein transport</keyword>
<feature type="domain" description="RanBD1" evidence="9">
    <location>
        <begin position="513"/>
        <end position="640"/>
    </location>
</feature>
<evidence type="ECO:0000256" key="4">
    <source>
        <dbReference type="ARBA" id="ARBA00022927"/>
    </source>
</evidence>
<evidence type="ECO:0000256" key="6">
    <source>
        <dbReference type="ARBA" id="ARBA00023132"/>
    </source>
</evidence>
<name>A0A060T999_BLAAD</name>
<feature type="region of interest" description="Disordered" evidence="8">
    <location>
        <begin position="1"/>
        <end position="99"/>
    </location>
</feature>
<protein>
    <submittedName>
        <fullName evidence="10">ARAD1C36388p</fullName>
    </submittedName>
</protein>
<reference evidence="10" key="2">
    <citation type="submission" date="2014-06" db="EMBL/GenBank/DDBJ databases">
        <title>The complete genome of Blastobotrys (Arxula) adeninivorans LS3 - a yeast of biotechnological interest.</title>
        <authorList>
            <person name="Kunze G."/>
            <person name="Gaillardin C."/>
            <person name="Czernicka M."/>
            <person name="Durrens P."/>
            <person name="Martin T."/>
            <person name="Boer E."/>
            <person name="Gabaldon T."/>
            <person name="Cruz J."/>
            <person name="Talla E."/>
            <person name="Marck C."/>
            <person name="Goffeau A."/>
            <person name="Barbe V."/>
            <person name="Baret P."/>
            <person name="Baronian K."/>
            <person name="Beier S."/>
            <person name="Bleykasten C."/>
            <person name="Bode R."/>
            <person name="Casaregola S."/>
            <person name="Despons L."/>
            <person name="Fairhead C."/>
            <person name="Giersberg M."/>
            <person name="Gierski P."/>
            <person name="Hahnel U."/>
            <person name="Hartmann A."/>
            <person name="Jankowska D."/>
            <person name="Jubin C."/>
            <person name="Jung P."/>
            <person name="Lafontaine I."/>
            <person name="Leh-Louis V."/>
            <person name="Lemaire M."/>
            <person name="Marcet-Houben M."/>
            <person name="Mascher M."/>
            <person name="Morel G."/>
            <person name="Richard G.-F."/>
            <person name="Riechen J."/>
            <person name="Sacerdot C."/>
            <person name="Sarkar A."/>
            <person name="Savel G."/>
            <person name="Schacherer J."/>
            <person name="Sherman D."/>
            <person name="Straub M.-L."/>
            <person name="Stein N."/>
            <person name="Thierry A."/>
            <person name="Trautwein-Schult A."/>
            <person name="Westhof E."/>
            <person name="Worch S."/>
            <person name="Dujon B."/>
            <person name="Souciet J.-L."/>
            <person name="Wincker P."/>
            <person name="Scholz U."/>
            <person name="Neuveglise N."/>
        </authorList>
    </citation>
    <scope>NUCLEOTIDE SEQUENCE</scope>
    <source>
        <strain evidence="10">LS3</strain>
    </source>
</reference>
<dbReference type="Pfam" id="PF08911">
    <property type="entry name" value="NUP50"/>
    <property type="match status" value="1"/>
</dbReference>
<gene>
    <name evidence="10" type="ORF">GNLVRS02_ARAD1C36388g</name>
</gene>
<dbReference type="PROSITE" id="PS50196">
    <property type="entry name" value="RANBD1"/>
    <property type="match status" value="1"/>
</dbReference>
<feature type="compositionally biased region" description="Basic and acidic residues" evidence="8">
    <location>
        <begin position="293"/>
        <end position="324"/>
    </location>
</feature>
<dbReference type="PANTHER" id="PTHR38697">
    <property type="entry name" value="NUCLEAR PORE COMPLEX PROTEIN SIMILAR TO S. CEREVISIAE NUP2 (EUROFUNG)"/>
    <property type="match status" value="1"/>
</dbReference>
<dbReference type="SMART" id="SM00160">
    <property type="entry name" value="RanBD"/>
    <property type="match status" value="1"/>
</dbReference>
<organism evidence="10">
    <name type="scientific">Blastobotrys adeninivorans</name>
    <name type="common">Yeast</name>
    <name type="synonym">Arxula adeninivorans</name>
    <dbReference type="NCBI Taxonomy" id="409370"/>
    <lineage>
        <taxon>Eukaryota</taxon>
        <taxon>Fungi</taxon>
        <taxon>Dikarya</taxon>
        <taxon>Ascomycota</taxon>
        <taxon>Saccharomycotina</taxon>
        <taxon>Dipodascomycetes</taxon>
        <taxon>Dipodascales</taxon>
        <taxon>Trichomonascaceae</taxon>
        <taxon>Blastobotrys</taxon>
    </lineage>
</organism>
<evidence type="ECO:0000256" key="3">
    <source>
        <dbReference type="ARBA" id="ARBA00022816"/>
    </source>
</evidence>
<dbReference type="CDD" id="cd13170">
    <property type="entry name" value="RanBD_NUP50"/>
    <property type="match status" value="1"/>
</dbReference>
<dbReference type="PhylomeDB" id="A0A060T999"/>
<dbReference type="EMBL" id="HG937693">
    <property type="protein sequence ID" value="CDP35472.1"/>
    <property type="molecule type" value="Genomic_DNA"/>
</dbReference>
<evidence type="ECO:0000256" key="8">
    <source>
        <dbReference type="SAM" id="MobiDB-lite"/>
    </source>
</evidence>
<dbReference type="InterPro" id="IPR053074">
    <property type="entry name" value="NPC_Nucleoporin"/>
</dbReference>
<feature type="compositionally biased region" description="Polar residues" evidence="8">
    <location>
        <begin position="206"/>
        <end position="236"/>
    </location>
</feature>
<feature type="compositionally biased region" description="Low complexity" evidence="8">
    <location>
        <begin position="47"/>
        <end position="65"/>
    </location>
</feature>
<evidence type="ECO:0000256" key="7">
    <source>
        <dbReference type="ARBA" id="ARBA00023242"/>
    </source>
</evidence>